<keyword evidence="2" id="KW-1185">Reference proteome</keyword>
<sequence>MDDICPVCQHELQRQGEDFYCSSCQGRFKREVLCPDCGKPLDVLIACGAVDYFCPHGDGLISKKRVVPRYITP</sequence>
<dbReference type="SUPFAM" id="SSF161187">
    <property type="entry name" value="YfgJ-like"/>
    <property type="match status" value="1"/>
</dbReference>
<evidence type="ECO:0000313" key="1">
    <source>
        <dbReference type="EMBL" id="TCL06958.1"/>
    </source>
</evidence>
<comment type="caution">
    <text evidence="1">The sequence shown here is derived from an EMBL/GenBank/DDBJ whole genome shotgun (WGS) entry which is preliminary data.</text>
</comment>
<proteinExistence type="predicted"/>
<organism evidence="1 2">
    <name type="scientific">Sodalis ligni</name>
    <dbReference type="NCBI Taxonomy" id="2697027"/>
    <lineage>
        <taxon>Bacteria</taxon>
        <taxon>Pseudomonadati</taxon>
        <taxon>Pseudomonadota</taxon>
        <taxon>Gammaproteobacteria</taxon>
        <taxon>Enterobacterales</taxon>
        <taxon>Bruguierivoracaceae</taxon>
        <taxon>Sodalis</taxon>
    </lineage>
</organism>
<dbReference type="InterPro" id="IPR029037">
    <property type="entry name" value="DUF1407/YfgJ-like_sf"/>
</dbReference>
<dbReference type="AlphaFoldDB" id="A0A4V2Q3I9"/>
<dbReference type="Proteomes" id="UP000294555">
    <property type="component" value="Unassembled WGS sequence"/>
</dbReference>
<dbReference type="Pfam" id="PF07191">
    <property type="entry name" value="Zn_ribbon_6"/>
    <property type="match status" value="1"/>
</dbReference>
<dbReference type="EMBL" id="SJOI01000001">
    <property type="protein sequence ID" value="TCL06958.1"/>
    <property type="molecule type" value="Genomic_DNA"/>
</dbReference>
<accession>A0A4V2Q3I9</accession>
<reference evidence="1 2" key="1">
    <citation type="submission" date="2019-02" db="EMBL/GenBank/DDBJ databases">
        <title>Investigation of anaerobic lignin degradation for improved lignocellulosic biofuels.</title>
        <authorList>
            <person name="Deangelis K."/>
        </authorList>
    </citation>
    <scope>NUCLEOTIDE SEQUENCE [LARGE SCALE GENOMIC DNA]</scope>
    <source>
        <strain evidence="1 2">159R</strain>
    </source>
</reference>
<dbReference type="InterPro" id="IPR010807">
    <property type="entry name" value="YfgJ-like"/>
</dbReference>
<protein>
    <submittedName>
        <fullName evidence="1">Zinc ribbon protein</fullName>
    </submittedName>
</protein>
<dbReference type="OrthoDB" id="5405751at2"/>
<dbReference type="Gene3D" id="2.10.290.10">
    <property type="entry name" value="YfgJ-like"/>
    <property type="match status" value="1"/>
</dbReference>
<dbReference type="RefSeq" id="WP_132928044.1">
    <property type="nucleotide sequence ID" value="NZ_SJOI01000001.1"/>
</dbReference>
<gene>
    <name evidence="1" type="ORF">EZJ58_5257</name>
</gene>
<evidence type="ECO:0000313" key="2">
    <source>
        <dbReference type="Proteomes" id="UP000294555"/>
    </source>
</evidence>
<name>A0A4V2Q3I9_9GAMM</name>